<dbReference type="RefSeq" id="XP_014663893.1">
    <property type="nucleotide sequence ID" value="XM_014808407.1"/>
</dbReference>
<dbReference type="Gene3D" id="3.20.20.370">
    <property type="entry name" value="Glycoside hydrolase/deacetylase"/>
    <property type="match status" value="1"/>
</dbReference>
<reference evidence="6" key="1">
    <citation type="submission" date="2025-08" db="UniProtKB">
        <authorList>
            <consortium name="RefSeq"/>
        </authorList>
    </citation>
    <scope>IDENTIFICATION</scope>
</reference>
<dbReference type="InterPro" id="IPR011330">
    <property type="entry name" value="Glyco_hydro/deAcase_b/a-brl"/>
</dbReference>
<keyword evidence="5" id="KW-1185">Reference proteome</keyword>
<dbReference type="InterPro" id="IPR052740">
    <property type="entry name" value="CE4"/>
</dbReference>
<sequence length="522" mass="58890">MKTLVVFALFVCAVAAVSHKLTKRFGVPIEAEIGCASDGGNATFVADPSDCAVFYYCDHSWPRISFCPTGTIWSQSDRHNGRCERPERAYNDACGFTYNAPRGEGGDIPKSGACDVYCPGTYEECIGYTEICDGFQQCKDGSDERGCAAPCNPDDCKLPDCRCSGTDIPGGLLPSEIPQIVLLTFEGAARIEDYQHLYLQIFNKIGRDRRRVPRTNANGCPLGATFFDINQFTEFVVLQGLYTQGVEIASLSLSHQSPASYWRDAPQHVWQAEIADHRSTMQSLARINPADVKGMRAPYLQLGGNMQFAMLKDEGFQWDNSWPTQQMNPPMWPYTLDYRSTQECVVPPCPTAAFPGVWEVPMVDYLDTNNTVCASVDNCYFPENKEEALELLRSNFDRHYQSNRAPFPIHVRPRWFYEAQYNLEALQEFIDDMIGKEDVWFTTISQAIEWIRNPTRSSRAADTFNCDFLRSREPVCDHPRFCAYYNVTMPPNSAEHPGDRYFHTCADICPAHYPYLGVPLGQ</sequence>
<evidence type="ECO:0000313" key="6">
    <source>
        <dbReference type="RefSeq" id="XP_014663893.1"/>
    </source>
</evidence>
<dbReference type="InterPro" id="IPR036055">
    <property type="entry name" value="LDL_receptor-like_sf"/>
</dbReference>
<comment type="caution">
    <text evidence="2">Lacks conserved residue(s) required for the propagation of feature annotation.</text>
</comment>
<keyword evidence="3" id="KW-0732">Signal</keyword>
<evidence type="ECO:0000256" key="3">
    <source>
        <dbReference type="SAM" id="SignalP"/>
    </source>
</evidence>
<proteinExistence type="predicted"/>
<dbReference type="SMART" id="SM00494">
    <property type="entry name" value="ChtBD2"/>
    <property type="match status" value="1"/>
</dbReference>
<feature type="chain" id="PRO_5046253592" evidence="3">
    <location>
        <begin position="17"/>
        <end position="522"/>
    </location>
</feature>
<dbReference type="PROSITE" id="PS50068">
    <property type="entry name" value="LDLRA_2"/>
    <property type="match status" value="1"/>
</dbReference>
<dbReference type="InterPro" id="IPR002557">
    <property type="entry name" value="Chitin-bd_dom"/>
</dbReference>
<dbReference type="Gene3D" id="2.170.140.10">
    <property type="entry name" value="Chitin binding domain"/>
    <property type="match status" value="1"/>
</dbReference>
<dbReference type="PANTHER" id="PTHR45985:SF3">
    <property type="entry name" value="CHITIN DEACETYLASE-LIKE 4"/>
    <property type="match status" value="1"/>
</dbReference>
<feature type="domain" description="Chitin-binding type-2" evidence="4">
    <location>
        <begin position="32"/>
        <end position="96"/>
    </location>
</feature>
<accession>A0ABM1DVC2</accession>
<dbReference type="SMART" id="SM00192">
    <property type="entry name" value="LDLa"/>
    <property type="match status" value="1"/>
</dbReference>
<dbReference type="Gene3D" id="4.10.400.10">
    <property type="entry name" value="Low-density Lipoprotein Receptor"/>
    <property type="match status" value="1"/>
</dbReference>
<dbReference type="PANTHER" id="PTHR45985">
    <property type="match status" value="1"/>
</dbReference>
<evidence type="ECO:0000256" key="1">
    <source>
        <dbReference type="ARBA" id="ARBA00023157"/>
    </source>
</evidence>
<dbReference type="SUPFAM" id="SSF57625">
    <property type="entry name" value="Invertebrate chitin-binding proteins"/>
    <property type="match status" value="1"/>
</dbReference>
<dbReference type="GeneID" id="106806464"/>
<dbReference type="CDD" id="cd00112">
    <property type="entry name" value="LDLa"/>
    <property type="match status" value="1"/>
</dbReference>
<dbReference type="InterPro" id="IPR036508">
    <property type="entry name" value="Chitin-bd_dom_sf"/>
</dbReference>
<organism evidence="5 6">
    <name type="scientific">Priapulus caudatus</name>
    <name type="common">Priapulid worm</name>
    <dbReference type="NCBI Taxonomy" id="37621"/>
    <lineage>
        <taxon>Eukaryota</taxon>
        <taxon>Metazoa</taxon>
        <taxon>Ecdysozoa</taxon>
        <taxon>Scalidophora</taxon>
        <taxon>Priapulida</taxon>
        <taxon>Priapulimorpha</taxon>
        <taxon>Priapulimorphida</taxon>
        <taxon>Priapulidae</taxon>
        <taxon>Priapulus</taxon>
    </lineage>
</organism>
<keyword evidence="1 2" id="KW-1015">Disulfide bond</keyword>
<name>A0ABM1DVC2_PRICU</name>
<dbReference type="Pfam" id="PF01607">
    <property type="entry name" value="CBM_14"/>
    <property type="match status" value="1"/>
</dbReference>
<evidence type="ECO:0000313" key="5">
    <source>
        <dbReference type="Proteomes" id="UP000695022"/>
    </source>
</evidence>
<dbReference type="SUPFAM" id="SSF57424">
    <property type="entry name" value="LDL receptor-like module"/>
    <property type="match status" value="1"/>
</dbReference>
<dbReference type="InterPro" id="IPR002172">
    <property type="entry name" value="LDrepeatLR_classA_rpt"/>
</dbReference>
<evidence type="ECO:0000256" key="2">
    <source>
        <dbReference type="PROSITE-ProRule" id="PRU00124"/>
    </source>
</evidence>
<protein>
    <submittedName>
        <fullName evidence="6">Uncharacterized protein LOC106806464</fullName>
    </submittedName>
</protein>
<feature type="signal peptide" evidence="3">
    <location>
        <begin position="1"/>
        <end position="16"/>
    </location>
</feature>
<dbReference type="SUPFAM" id="SSF88713">
    <property type="entry name" value="Glycoside hydrolase/deacetylase"/>
    <property type="match status" value="1"/>
</dbReference>
<evidence type="ECO:0000259" key="4">
    <source>
        <dbReference type="PROSITE" id="PS50940"/>
    </source>
</evidence>
<dbReference type="Proteomes" id="UP000695022">
    <property type="component" value="Unplaced"/>
</dbReference>
<gene>
    <name evidence="6" type="primary">LOC106806464</name>
</gene>
<dbReference type="PROSITE" id="PS50940">
    <property type="entry name" value="CHIT_BIND_II"/>
    <property type="match status" value="1"/>
</dbReference>
<feature type="disulfide bond" evidence="2">
    <location>
        <begin position="132"/>
        <end position="147"/>
    </location>
</feature>